<accession>A0AAV1V1N2</accession>
<feature type="signal peptide" evidence="2">
    <location>
        <begin position="1"/>
        <end position="25"/>
    </location>
</feature>
<feature type="chain" id="PRO_5043550448" evidence="2">
    <location>
        <begin position="26"/>
        <end position="164"/>
    </location>
</feature>
<dbReference type="EMBL" id="CAKLBY020000259">
    <property type="protein sequence ID" value="CAK7940806.1"/>
    <property type="molecule type" value="Genomic_DNA"/>
</dbReference>
<reference evidence="3" key="1">
    <citation type="submission" date="2024-01" db="EMBL/GenBank/DDBJ databases">
        <authorList>
            <person name="Webb A."/>
        </authorList>
    </citation>
    <scope>NUCLEOTIDE SEQUENCE</scope>
    <source>
        <strain evidence="3">Pm1</strain>
    </source>
</reference>
<dbReference type="Proteomes" id="UP001162060">
    <property type="component" value="Unassembled WGS sequence"/>
</dbReference>
<keyword evidence="1" id="KW-0812">Transmembrane</keyword>
<keyword evidence="2" id="KW-0732">Signal</keyword>
<dbReference type="AlphaFoldDB" id="A0AAV1V1N2"/>
<keyword evidence="1" id="KW-0472">Membrane</keyword>
<organism evidence="3 4">
    <name type="scientific">Peronospora matthiolae</name>
    <dbReference type="NCBI Taxonomy" id="2874970"/>
    <lineage>
        <taxon>Eukaryota</taxon>
        <taxon>Sar</taxon>
        <taxon>Stramenopiles</taxon>
        <taxon>Oomycota</taxon>
        <taxon>Peronosporomycetes</taxon>
        <taxon>Peronosporales</taxon>
        <taxon>Peronosporaceae</taxon>
        <taxon>Peronospora</taxon>
    </lineage>
</organism>
<comment type="caution">
    <text evidence="3">The sequence shown here is derived from an EMBL/GenBank/DDBJ whole genome shotgun (WGS) entry which is preliminary data.</text>
</comment>
<gene>
    <name evidence="3" type="ORF">PM001_LOCUS25956</name>
</gene>
<evidence type="ECO:0000313" key="4">
    <source>
        <dbReference type="Proteomes" id="UP001162060"/>
    </source>
</evidence>
<keyword evidence="1" id="KW-1133">Transmembrane helix</keyword>
<name>A0AAV1V1N2_9STRA</name>
<proteinExistence type="predicted"/>
<feature type="transmembrane region" description="Helical" evidence="1">
    <location>
        <begin position="139"/>
        <end position="158"/>
    </location>
</feature>
<evidence type="ECO:0000313" key="3">
    <source>
        <dbReference type="EMBL" id="CAK7940806.1"/>
    </source>
</evidence>
<evidence type="ECO:0000256" key="1">
    <source>
        <dbReference type="SAM" id="Phobius"/>
    </source>
</evidence>
<protein>
    <submittedName>
        <fullName evidence="3">Uncharacterized protein</fullName>
    </submittedName>
</protein>
<evidence type="ECO:0000256" key="2">
    <source>
        <dbReference type="SAM" id="SignalP"/>
    </source>
</evidence>
<sequence length="164" mass="18344">MMGSTRLLLFWSVFFLTSTFDLVLAAGNLKGVQHFQDDGHTIRQLETVFMEDGNEPTTGNEEERHIRDFGPRVNSFVMSHAHLPHKDEPSTLRTADDASQHVKVSDDNLGKAKTAGIVAKEEPIGHYEQYYDYDRRLEVIGLAVAVFGMLMAVVTAAISSRHPK</sequence>